<dbReference type="InterPro" id="IPR020583">
    <property type="entry name" value="Inositol_monoP_metal-BS"/>
</dbReference>
<feature type="binding site" evidence="9">
    <location>
        <position position="101"/>
    </location>
    <ligand>
        <name>Mg(2+)</name>
        <dbReference type="ChEBI" id="CHEBI:18420"/>
        <label>2</label>
    </ligand>
</feature>
<comment type="caution">
    <text evidence="10">The sequence shown here is derived from an EMBL/GenBank/DDBJ whole genome shotgun (WGS) entry which is preliminary data.</text>
</comment>
<comment type="catalytic activity">
    <reaction evidence="1 9">
        <text>adenosine 3',5'-bisphosphate + H2O = AMP + phosphate</text>
        <dbReference type="Rhea" id="RHEA:10040"/>
        <dbReference type="ChEBI" id="CHEBI:15377"/>
        <dbReference type="ChEBI" id="CHEBI:43474"/>
        <dbReference type="ChEBI" id="CHEBI:58343"/>
        <dbReference type="ChEBI" id="CHEBI:456215"/>
        <dbReference type="EC" id="3.1.3.7"/>
    </reaction>
</comment>
<dbReference type="PRINTS" id="PR00377">
    <property type="entry name" value="IMPHPHTASES"/>
</dbReference>
<dbReference type="NCBIfam" id="TIGR01331">
    <property type="entry name" value="bisphos_cysQ"/>
    <property type="match status" value="1"/>
</dbReference>
<evidence type="ECO:0000256" key="1">
    <source>
        <dbReference type="ARBA" id="ARBA00001625"/>
    </source>
</evidence>
<dbReference type="PANTHER" id="PTHR43028">
    <property type="entry name" value="3'(2'),5'-BISPHOSPHATE NUCLEOTIDASE 1"/>
    <property type="match status" value="1"/>
</dbReference>
<feature type="binding site" evidence="9">
    <location>
        <position position="78"/>
    </location>
    <ligand>
        <name>substrate</name>
    </ligand>
</feature>
<keyword evidence="5 9" id="KW-0479">Metal-binding</keyword>
<feature type="binding site" evidence="9">
    <location>
        <position position="98"/>
    </location>
    <ligand>
        <name>Mg(2+)</name>
        <dbReference type="ChEBI" id="CHEBI:18420"/>
        <label>1</label>
    </ligand>
</feature>
<feature type="binding site" evidence="9">
    <location>
        <position position="98"/>
    </location>
    <ligand>
        <name>Mg(2+)</name>
        <dbReference type="ChEBI" id="CHEBI:18420"/>
        <label>2</label>
    </ligand>
</feature>
<name>A0ABV2N4J0_9HYPH</name>
<dbReference type="PROSITE" id="PS00630">
    <property type="entry name" value="IMP_2"/>
    <property type="match status" value="1"/>
</dbReference>
<dbReference type="HAMAP" id="MF_02095">
    <property type="entry name" value="CysQ"/>
    <property type="match status" value="1"/>
</dbReference>
<keyword evidence="6 9" id="KW-0378">Hydrolase</keyword>
<dbReference type="EMBL" id="JBEPML010000011">
    <property type="protein sequence ID" value="MET3793133.1"/>
    <property type="molecule type" value="Genomic_DNA"/>
</dbReference>
<dbReference type="InterPro" id="IPR006240">
    <property type="entry name" value="CysQ"/>
</dbReference>
<dbReference type="SUPFAM" id="SSF56655">
    <property type="entry name" value="Carbohydrate phosphatase"/>
    <property type="match status" value="1"/>
</dbReference>
<dbReference type="EC" id="3.1.3.7" evidence="9"/>
<gene>
    <name evidence="9" type="primary">cysQ</name>
    <name evidence="10" type="ORF">ABID37_003356</name>
</gene>
<protein>
    <recommendedName>
        <fullName evidence="9">3'(2'),5'-bisphosphate nucleotidase CysQ</fullName>
        <ecNumber evidence="9">3.1.3.7</ecNumber>
    </recommendedName>
    <alternativeName>
        <fullName evidence="9">3'(2'),5-bisphosphonucleoside 3'(2')-phosphohydrolase</fullName>
    </alternativeName>
    <alternativeName>
        <fullName evidence="9">3'-phosphoadenosine 5'-phosphate phosphatase</fullName>
        <shortName evidence="9">PAP phosphatase</shortName>
    </alternativeName>
</protein>
<dbReference type="Gene3D" id="3.30.540.10">
    <property type="entry name" value="Fructose-1,6-Bisphosphatase, subunit A, domain 1"/>
    <property type="match status" value="1"/>
</dbReference>
<evidence type="ECO:0000256" key="5">
    <source>
        <dbReference type="ARBA" id="ARBA00022723"/>
    </source>
</evidence>
<feature type="binding site" evidence="9">
    <location>
        <position position="100"/>
    </location>
    <ligand>
        <name>Mg(2+)</name>
        <dbReference type="ChEBI" id="CHEBI:18420"/>
        <label>1</label>
    </ligand>
</feature>
<dbReference type="PANTHER" id="PTHR43028:SF5">
    <property type="entry name" value="3'(2'),5'-BISPHOSPHATE NUCLEOTIDASE 1"/>
    <property type="match status" value="1"/>
</dbReference>
<evidence type="ECO:0000313" key="10">
    <source>
        <dbReference type="EMBL" id="MET3793133.1"/>
    </source>
</evidence>
<keyword evidence="7 9" id="KW-0460">Magnesium</keyword>
<dbReference type="PROSITE" id="PS00629">
    <property type="entry name" value="IMP_1"/>
    <property type="match status" value="1"/>
</dbReference>
<evidence type="ECO:0000256" key="2">
    <source>
        <dbReference type="ARBA" id="ARBA00005289"/>
    </source>
</evidence>
<comment type="subcellular location">
    <subcellularLocation>
        <location evidence="9">Cell inner membrane</location>
        <topology evidence="9">Peripheral membrane protein</topology>
        <orientation evidence="9">Cytoplasmic side</orientation>
    </subcellularLocation>
</comment>
<feature type="binding site" evidence="9">
    <location>
        <position position="78"/>
    </location>
    <ligand>
        <name>Mg(2+)</name>
        <dbReference type="ChEBI" id="CHEBI:18420"/>
        <label>1</label>
    </ligand>
</feature>
<evidence type="ECO:0000256" key="8">
    <source>
        <dbReference type="ARBA" id="ARBA00023136"/>
    </source>
</evidence>
<accession>A0ABV2N4J0</accession>
<dbReference type="InterPro" id="IPR000760">
    <property type="entry name" value="Inositol_monophosphatase-like"/>
</dbReference>
<proteinExistence type="inferred from homology"/>
<evidence type="ECO:0000256" key="7">
    <source>
        <dbReference type="ARBA" id="ARBA00022842"/>
    </source>
</evidence>
<keyword evidence="11" id="KW-1185">Reference proteome</keyword>
<evidence type="ECO:0000256" key="4">
    <source>
        <dbReference type="ARBA" id="ARBA00022519"/>
    </source>
</evidence>
<evidence type="ECO:0000256" key="9">
    <source>
        <dbReference type="HAMAP-Rule" id="MF_02095"/>
    </source>
</evidence>
<dbReference type="InterPro" id="IPR050725">
    <property type="entry name" value="CysQ/Inositol_MonoPase"/>
</dbReference>
<evidence type="ECO:0000256" key="3">
    <source>
        <dbReference type="ARBA" id="ARBA00022475"/>
    </source>
</evidence>
<feature type="binding site" evidence="9">
    <location>
        <position position="227"/>
    </location>
    <ligand>
        <name>Mg(2+)</name>
        <dbReference type="ChEBI" id="CHEBI:18420"/>
        <label>2</label>
    </ligand>
</feature>
<dbReference type="InterPro" id="IPR020550">
    <property type="entry name" value="Inositol_monophosphatase_CS"/>
</dbReference>
<comment type="function">
    <text evidence="9">Converts adenosine-3',5'-bisphosphate (PAP) to AMP.</text>
</comment>
<dbReference type="Proteomes" id="UP001549076">
    <property type="component" value="Unassembled WGS sequence"/>
</dbReference>
<evidence type="ECO:0000313" key="11">
    <source>
        <dbReference type="Proteomes" id="UP001549076"/>
    </source>
</evidence>
<reference evidence="10 11" key="1">
    <citation type="submission" date="2024-06" db="EMBL/GenBank/DDBJ databases">
        <title>Genomic Encyclopedia of Type Strains, Phase IV (KMG-IV): sequencing the most valuable type-strain genomes for metagenomic binning, comparative biology and taxonomic classification.</title>
        <authorList>
            <person name="Goeker M."/>
        </authorList>
    </citation>
    <scope>NUCLEOTIDE SEQUENCE [LARGE SCALE GENOMIC DNA]</scope>
    <source>
        <strain evidence="10 11">DSM 27865</strain>
    </source>
</reference>
<keyword evidence="4 9" id="KW-0997">Cell inner membrane</keyword>
<feature type="binding site" evidence="9">
    <location>
        <begin position="100"/>
        <end position="103"/>
    </location>
    <ligand>
        <name>substrate</name>
    </ligand>
</feature>
<comment type="cofactor">
    <cofactor evidence="9">
        <name>Mg(2+)</name>
        <dbReference type="ChEBI" id="CHEBI:18420"/>
    </cofactor>
</comment>
<dbReference type="GO" id="GO:0008441">
    <property type="term" value="F:3'(2'),5'-bisphosphate nucleotidase activity"/>
    <property type="evidence" value="ECO:0007669"/>
    <property type="project" value="UniProtKB-EC"/>
</dbReference>
<dbReference type="Pfam" id="PF00459">
    <property type="entry name" value="Inositol_P"/>
    <property type="match status" value="1"/>
</dbReference>
<sequence length="273" mass="29149">MPRISTKAAAVSDDTDILALFETLALEAGREIMHIFEAGCAVESKADSSPVTDADRASERIILEGLRASFPGIPCVAEEETAAGVRPGEIGSAFFLVDPLDGTKEFVNRRADFTVNIALIRDGAPEVGVVFAPCSGRFFSGRPGLAETLWVGEDYSVVARQRIGVREQAMPPTVVASRSHNTPETEDYIAALGMAEIVSVGSSLKFCLLAAGEADLYPRFSRTMEWDTAAGDAVLRAAGGMTRTVNGAPLAYGKRNLPDDVDFSNPFFIARGR</sequence>
<dbReference type="CDD" id="cd01638">
    <property type="entry name" value="CysQ"/>
    <property type="match status" value="1"/>
</dbReference>
<keyword evidence="8 9" id="KW-0472">Membrane</keyword>
<organism evidence="10 11">
    <name type="scientific">Aquamicrobium terrae</name>
    <dbReference type="NCBI Taxonomy" id="1324945"/>
    <lineage>
        <taxon>Bacteria</taxon>
        <taxon>Pseudomonadati</taxon>
        <taxon>Pseudomonadota</taxon>
        <taxon>Alphaproteobacteria</taxon>
        <taxon>Hyphomicrobiales</taxon>
        <taxon>Phyllobacteriaceae</taxon>
        <taxon>Aquamicrobium</taxon>
    </lineage>
</organism>
<dbReference type="Gene3D" id="3.40.190.80">
    <property type="match status" value="1"/>
</dbReference>
<evidence type="ECO:0000256" key="6">
    <source>
        <dbReference type="ARBA" id="ARBA00022801"/>
    </source>
</evidence>
<comment type="similarity">
    <text evidence="2 9">Belongs to the inositol monophosphatase superfamily. CysQ family.</text>
</comment>
<keyword evidence="3 9" id="KW-1003">Cell membrane</keyword>
<feature type="binding site" evidence="9">
    <location>
        <position position="227"/>
    </location>
    <ligand>
        <name>substrate</name>
    </ligand>
</feature>